<evidence type="ECO:0000313" key="4">
    <source>
        <dbReference type="EMBL" id="XDS47074.1"/>
    </source>
</evidence>
<dbReference type="InterPro" id="IPR001498">
    <property type="entry name" value="Impact_N"/>
</dbReference>
<dbReference type="PANTHER" id="PTHR16301">
    <property type="entry name" value="IMPACT-RELATED"/>
    <property type="match status" value="1"/>
</dbReference>
<organism evidence="6">
    <name type="scientific">Bifidobacterium fermentum</name>
    <dbReference type="NCBI Taxonomy" id="3059035"/>
    <lineage>
        <taxon>Bacteria</taxon>
        <taxon>Bacillati</taxon>
        <taxon>Actinomycetota</taxon>
        <taxon>Actinomycetes</taxon>
        <taxon>Bifidobacteriales</taxon>
        <taxon>Bifidobacteriaceae</taxon>
        <taxon>Bifidobacterium</taxon>
    </lineage>
</organism>
<dbReference type="SUPFAM" id="SSF54211">
    <property type="entry name" value="Ribosomal protein S5 domain 2-like"/>
    <property type="match status" value="1"/>
</dbReference>
<gene>
    <name evidence="6" type="ORF">QN062_03710</name>
    <name evidence="5" type="ORF">QN216_07725</name>
    <name evidence="4" type="ORF">QN217_02735</name>
</gene>
<reference evidence="6" key="1">
    <citation type="submission" date="2023-07" db="EMBL/GenBank/DDBJ databases">
        <title>Bifidobacterium aquikefiriaerophilum sp. nov. and Bifidobacterium eccum sp. nov., isolated from water kefir.</title>
        <authorList>
            <person name="Breselge S."/>
            <person name="Bellassi P."/>
            <person name="Barcenilla C."/>
            <person name="Alvarez-Ordonez A."/>
            <person name="Morelli L."/>
            <person name="Cotter P.D."/>
        </authorList>
    </citation>
    <scope>NUCLEOTIDE SEQUENCE</scope>
    <source>
        <strain evidence="6">WK012_4_13</strain>
        <strain evidence="5">WK013_4_14</strain>
        <strain evidence="4">WK048_4_13</strain>
    </source>
</reference>
<feature type="domain" description="UPF0029" evidence="3">
    <location>
        <begin position="145"/>
        <end position="199"/>
    </location>
</feature>
<evidence type="ECO:0000256" key="1">
    <source>
        <dbReference type="ARBA" id="ARBA00007665"/>
    </source>
</evidence>
<dbReference type="Gene3D" id="3.30.70.240">
    <property type="match status" value="1"/>
</dbReference>
<dbReference type="KEGG" id="bfk:QN062_03710"/>
<dbReference type="SUPFAM" id="SSF54980">
    <property type="entry name" value="EF-G C-terminal domain-like"/>
    <property type="match status" value="1"/>
</dbReference>
<dbReference type="InterPro" id="IPR020568">
    <property type="entry name" value="Ribosomal_Su5_D2-typ_SF"/>
</dbReference>
<dbReference type="GO" id="GO:0005737">
    <property type="term" value="C:cytoplasm"/>
    <property type="evidence" value="ECO:0007669"/>
    <property type="project" value="TreeGrafter"/>
</dbReference>
<dbReference type="EMBL" id="CP129683">
    <property type="protein sequence ID" value="XDS51289.1"/>
    <property type="molecule type" value="Genomic_DNA"/>
</dbReference>
<dbReference type="InterPro" id="IPR023582">
    <property type="entry name" value="Impact"/>
</dbReference>
<evidence type="ECO:0000259" key="3">
    <source>
        <dbReference type="Pfam" id="PF09186"/>
    </source>
</evidence>
<feature type="domain" description="Impact N-terminal" evidence="2">
    <location>
        <begin position="22"/>
        <end position="129"/>
    </location>
</feature>
<dbReference type="EMBL" id="CP129682">
    <property type="protein sequence ID" value="XDS48220.1"/>
    <property type="molecule type" value="Genomic_DNA"/>
</dbReference>
<dbReference type="GO" id="GO:0006446">
    <property type="term" value="P:regulation of translational initiation"/>
    <property type="evidence" value="ECO:0007669"/>
    <property type="project" value="TreeGrafter"/>
</dbReference>
<proteinExistence type="inferred from homology"/>
<dbReference type="Gene3D" id="3.30.230.30">
    <property type="entry name" value="Impact, N-terminal domain"/>
    <property type="match status" value="1"/>
</dbReference>
<protein>
    <submittedName>
        <fullName evidence="6">YigZ family protein</fullName>
    </submittedName>
</protein>
<accession>A0AB39URN6</accession>
<evidence type="ECO:0000313" key="5">
    <source>
        <dbReference type="EMBL" id="XDS48220.1"/>
    </source>
</evidence>
<comment type="similarity">
    <text evidence="1">Belongs to the IMPACT family.</text>
</comment>
<sequence length="222" mass="23865">MHDSLTVLNTPDASAQGLFEERRSRFIANACHVGGLGDAADFVDRMRSLHPKARHVAFAALCFDAHGVPAERMSDDGEPAGTAGKPILELLRNRCVGDCVISVTRYFGGILLGAGGLTRAYANAASAALDCADYGKTVPFERFRIDISYPQLDACRHAIALSAGKVVEAQYTQAVVLVADVPAVNASTFRRRIIDQLKGDMRISEMGIQRSVVAVAKDFQRG</sequence>
<dbReference type="InterPro" id="IPR035647">
    <property type="entry name" value="EFG_III/V"/>
</dbReference>
<dbReference type="PANTHER" id="PTHR16301:SF20">
    <property type="entry name" value="IMPACT FAMILY MEMBER YIGZ"/>
    <property type="match status" value="1"/>
</dbReference>
<dbReference type="Pfam" id="PF01205">
    <property type="entry name" value="Impact_N"/>
    <property type="match status" value="1"/>
</dbReference>
<dbReference type="RefSeq" id="WP_369342252.1">
    <property type="nucleotide sequence ID" value="NZ_CP129675.1"/>
</dbReference>
<evidence type="ECO:0000259" key="2">
    <source>
        <dbReference type="Pfam" id="PF01205"/>
    </source>
</evidence>
<name>A0AB39URN6_9BIFI</name>
<dbReference type="AlphaFoldDB" id="A0AB39URN6"/>
<dbReference type="InterPro" id="IPR036956">
    <property type="entry name" value="Impact_N_sf"/>
</dbReference>
<evidence type="ECO:0000313" key="6">
    <source>
        <dbReference type="EMBL" id="XDS51289.1"/>
    </source>
</evidence>
<dbReference type="InterPro" id="IPR015269">
    <property type="entry name" value="UPF0029_Impact_C"/>
</dbReference>
<dbReference type="Pfam" id="PF09186">
    <property type="entry name" value="DUF1949"/>
    <property type="match status" value="1"/>
</dbReference>
<dbReference type="EMBL" id="CP129675">
    <property type="protein sequence ID" value="XDS47074.1"/>
    <property type="molecule type" value="Genomic_DNA"/>
</dbReference>